<dbReference type="PANTHER" id="PTHR43034:SF2">
    <property type="entry name" value="ION-TRANSLOCATING OXIDOREDUCTASE COMPLEX SUBUNIT C"/>
    <property type="match status" value="1"/>
</dbReference>
<keyword evidence="8" id="KW-1278">Translocase</keyword>
<feature type="domain" description="4Fe-4S ferredoxin-type" evidence="9">
    <location>
        <begin position="410"/>
        <end position="439"/>
    </location>
</feature>
<evidence type="ECO:0000256" key="3">
    <source>
        <dbReference type="ARBA" id="ARBA00022723"/>
    </source>
</evidence>
<dbReference type="RefSeq" id="WP_324698475.1">
    <property type="nucleotide sequence ID" value="NZ_JAYMYJ010000160.1"/>
</dbReference>
<dbReference type="NCBIfam" id="NF003454">
    <property type="entry name" value="PRK05035.1"/>
    <property type="match status" value="1"/>
</dbReference>
<dbReference type="PROSITE" id="PS00198">
    <property type="entry name" value="4FE4S_FER_1"/>
    <property type="match status" value="2"/>
</dbReference>
<keyword evidence="8" id="KW-1003">Cell membrane</keyword>
<organism evidence="10 11">
    <name type="scientific">Candidatus Thiothrix phosphatis</name>
    <dbReference type="NCBI Taxonomy" id="3112415"/>
    <lineage>
        <taxon>Bacteria</taxon>
        <taxon>Pseudomonadati</taxon>
        <taxon>Pseudomonadota</taxon>
        <taxon>Gammaproteobacteria</taxon>
        <taxon>Thiotrichales</taxon>
        <taxon>Thiotrichaceae</taxon>
        <taxon>Thiothrix</taxon>
    </lineage>
</organism>
<evidence type="ECO:0000313" key="10">
    <source>
        <dbReference type="EMBL" id="MEB4593515.1"/>
    </source>
</evidence>
<keyword evidence="1 8" id="KW-0813">Transport</keyword>
<dbReference type="Pfam" id="PF12838">
    <property type="entry name" value="Fer4_7"/>
    <property type="match status" value="1"/>
</dbReference>
<dbReference type="InterPro" id="IPR017900">
    <property type="entry name" value="4Fe4S_Fe_S_CS"/>
</dbReference>
<feature type="binding site" evidence="8">
    <location>
        <position position="379"/>
    </location>
    <ligand>
        <name>[4Fe-4S] cluster</name>
        <dbReference type="ChEBI" id="CHEBI:49883"/>
        <label>1</label>
    </ligand>
</feature>
<dbReference type="PANTHER" id="PTHR43034">
    <property type="entry name" value="ION-TRANSLOCATING OXIDOREDUCTASE COMPLEX SUBUNIT C"/>
    <property type="match status" value="1"/>
</dbReference>
<evidence type="ECO:0000313" key="11">
    <source>
        <dbReference type="Proteomes" id="UP001308005"/>
    </source>
</evidence>
<evidence type="ECO:0000256" key="4">
    <source>
        <dbReference type="ARBA" id="ARBA00022737"/>
    </source>
</evidence>
<feature type="binding site" evidence="8">
    <location>
        <position position="382"/>
    </location>
    <ligand>
        <name>[4Fe-4S] cluster</name>
        <dbReference type="ChEBI" id="CHEBI:49883"/>
        <label>1</label>
    </ligand>
</feature>
<comment type="cofactor">
    <cofactor evidence="8">
        <name>[4Fe-4S] cluster</name>
        <dbReference type="ChEBI" id="CHEBI:49883"/>
    </cofactor>
    <text evidence="8">Binds 2 [4Fe-4S] clusters per subunit.</text>
</comment>
<accession>A0ABU6D350</accession>
<sequence length="454" mass="48911">MLALFDKLRKGRFSHGIHPHYHKEATQGKAIKRLAFPPRLIVPVMQHIGRPAKPIVKVGEEVVRGQVIAEADGFLSVPVHAPATGIVRDIGLMASAAGPRVLSIVIDVYKAASQQVLYGEPVEPETLTRAELIQRVQATGLAGLGGAAFPSHVKLKIPASKAAHTLVVNGCECEPYLTCDHRVMLEQPQDLLQGIRYALRITGAERAIVGIEDNKADAAAALKAALRPDDRITVELVETKYPQGAEKMLLKSLLGVEVPEGGLPIDLGIVVNNVGTLAQLGRLLPSGEGLIERVVTITGYNVDMPKAGNYRVPIGTPVRFILEQMGVEADHEKVILGGPMMGASLASLDVPITKGTSGVLVFQGRTFMDGENTAAVYPCIKCGRCVDACPMHLNPAQMGWLAGKRQYGLMETEFHLKSCFECGCCSFVCPSNIPLVQYFRIAKAVNRELQERAA</sequence>
<feature type="binding site" evidence="8">
    <location>
        <position position="429"/>
    </location>
    <ligand>
        <name>[4Fe-4S] cluster</name>
        <dbReference type="ChEBI" id="CHEBI:49883"/>
        <label>1</label>
    </ligand>
</feature>
<keyword evidence="8" id="KW-0997">Cell inner membrane</keyword>
<evidence type="ECO:0000256" key="1">
    <source>
        <dbReference type="ARBA" id="ARBA00022448"/>
    </source>
</evidence>
<dbReference type="HAMAP" id="MF_00461">
    <property type="entry name" value="RsxC_RnfC"/>
    <property type="match status" value="1"/>
</dbReference>
<dbReference type="InterPro" id="IPR011538">
    <property type="entry name" value="Nuo51_FMN-bd"/>
</dbReference>
<feature type="binding site" evidence="8">
    <location>
        <position position="425"/>
    </location>
    <ligand>
        <name>[4Fe-4S] cluster</name>
        <dbReference type="ChEBI" id="CHEBI:49883"/>
        <label>2</label>
    </ligand>
</feature>
<evidence type="ECO:0000259" key="9">
    <source>
        <dbReference type="PROSITE" id="PS51379"/>
    </source>
</evidence>
<dbReference type="Pfam" id="PF01512">
    <property type="entry name" value="Complex1_51K"/>
    <property type="match status" value="1"/>
</dbReference>
<comment type="subcellular location">
    <subcellularLocation>
        <location evidence="8">Cell inner membrane</location>
        <topology evidence="8">Peripheral membrane protein</topology>
    </subcellularLocation>
</comment>
<reference evidence="11" key="1">
    <citation type="submission" date="2023-07" db="EMBL/GenBank/DDBJ databases">
        <title>The carbon used by Thiothrix.</title>
        <authorList>
            <person name="Chen L."/>
        </authorList>
    </citation>
    <scope>NUCLEOTIDE SEQUENCE [LARGE SCALE GENOMIC DNA]</scope>
</reference>
<comment type="function">
    <text evidence="8">Part of a membrane-bound complex that couples electron transfer with translocation of ions across the membrane.</text>
</comment>
<dbReference type="InterPro" id="IPR037225">
    <property type="entry name" value="Nuo51_FMN-bd_sf"/>
</dbReference>
<proteinExistence type="inferred from homology"/>
<evidence type="ECO:0000256" key="6">
    <source>
        <dbReference type="ARBA" id="ARBA00023004"/>
    </source>
</evidence>
<keyword evidence="6 8" id="KW-0408">Iron</keyword>
<dbReference type="SUPFAM" id="SSF142019">
    <property type="entry name" value="Nqo1 FMN-binding domain-like"/>
    <property type="match status" value="1"/>
</dbReference>
<dbReference type="Gene3D" id="3.30.70.20">
    <property type="match status" value="1"/>
</dbReference>
<evidence type="ECO:0000256" key="8">
    <source>
        <dbReference type="HAMAP-Rule" id="MF_00461"/>
    </source>
</evidence>
<dbReference type="InterPro" id="IPR010208">
    <property type="entry name" value="Ion_transpt_RnfC/RsxC"/>
</dbReference>
<keyword evidence="5 8" id="KW-0249">Electron transport</keyword>
<dbReference type="InterPro" id="IPR017896">
    <property type="entry name" value="4Fe4S_Fe-S-bd"/>
</dbReference>
<protein>
    <recommendedName>
        <fullName evidence="8">Ion-translocating oxidoreductase complex subunit C</fullName>
        <ecNumber evidence="8">7.-.-.-</ecNumber>
    </recommendedName>
    <alternativeName>
        <fullName evidence="8">Rnf electron transport complex subunit C</fullName>
    </alternativeName>
</protein>
<feature type="binding site" evidence="8">
    <location>
        <position position="385"/>
    </location>
    <ligand>
        <name>[4Fe-4S] cluster</name>
        <dbReference type="ChEBI" id="CHEBI:49883"/>
        <label>1</label>
    </ligand>
</feature>
<keyword evidence="7 8" id="KW-0411">Iron-sulfur</keyword>
<evidence type="ECO:0000256" key="2">
    <source>
        <dbReference type="ARBA" id="ARBA00022485"/>
    </source>
</evidence>
<comment type="caution">
    <text evidence="10">The sequence shown here is derived from an EMBL/GenBank/DDBJ whole genome shotgun (WGS) entry which is preliminary data.</text>
</comment>
<evidence type="ECO:0000256" key="5">
    <source>
        <dbReference type="ARBA" id="ARBA00022982"/>
    </source>
</evidence>
<dbReference type="InterPro" id="IPR026902">
    <property type="entry name" value="RnfC_N"/>
</dbReference>
<comment type="subunit">
    <text evidence="8">The complex is composed of six subunits: RnfA, RnfB, RnfC, RnfD, RnfE and RnfG.</text>
</comment>
<dbReference type="EC" id="7.-.-.-" evidence="8"/>
<dbReference type="Pfam" id="PF13375">
    <property type="entry name" value="RnfC_N"/>
    <property type="match status" value="1"/>
</dbReference>
<feature type="binding site" evidence="8">
    <location>
        <position position="422"/>
    </location>
    <ligand>
        <name>[4Fe-4S] cluster</name>
        <dbReference type="ChEBI" id="CHEBI:49883"/>
        <label>2</label>
    </ligand>
</feature>
<dbReference type="SUPFAM" id="SSF46548">
    <property type="entry name" value="alpha-helical ferredoxin"/>
    <property type="match status" value="1"/>
</dbReference>
<dbReference type="NCBIfam" id="TIGR01945">
    <property type="entry name" value="rnfC"/>
    <property type="match status" value="1"/>
</dbReference>
<keyword evidence="8" id="KW-0472">Membrane</keyword>
<keyword evidence="3 8" id="KW-0479">Metal-binding</keyword>
<dbReference type="PROSITE" id="PS51379">
    <property type="entry name" value="4FE4S_FER_2"/>
    <property type="match status" value="2"/>
</dbReference>
<evidence type="ECO:0000256" key="7">
    <source>
        <dbReference type="ARBA" id="ARBA00023014"/>
    </source>
</evidence>
<feature type="binding site" evidence="8">
    <location>
        <position position="389"/>
    </location>
    <ligand>
        <name>[4Fe-4S] cluster</name>
        <dbReference type="ChEBI" id="CHEBI:49883"/>
        <label>2</label>
    </ligand>
</feature>
<reference evidence="10 11" key="2">
    <citation type="submission" date="2024-01" db="EMBL/GenBank/DDBJ databases">
        <authorList>
            <person name="Xie X."/>
        </authorList>
    </citation>
    <scope>NUCLEOTIDE SEQUENCE [LARGE SCALE GENOMIC DNA]</scope>
    <source>
        <strain evidence="10">SCUT-1</strain>
    </source>
</reference>
<keyword evidence="4 8" id="KW-0677">Repeat</keyword>
<feature type="binding site" evidence="8">
    <location>
        <position position="419"/>
    </location>
    <ligand>
        <name>[4Fe-4S] cluster</name>
        <dbReference type="ChEBI" id="CHEBI:49883"/>
        <label>2</label>
    </ligand>
</feature>
<dbReference type="EMBL" id="JAYMYJ010000160">
    <property type="protein sequence ID" value="MEB4593515.1"/>
    <property type="molecule type" value="Genomic_DNA"/>
</dbReference>
<name>A0ABU6D350_9GAMM</name>
<keyword evidence="2 8" id="KW-0004">4Fe-4S</keyword>
<gene>
    <name evidence="10" type="primary">rsxC</name>
    <name evidence="8" type="synonym">rnfC</name>
    <name evidence="10" type="ORF">VSS37_21235</name>
</gene>
<dbReference type="Proteomes" id="UP001308005">
    <property type="component" value="Unassembled WGS sequence"/>
</dbReference>
<keyword evidence="11" id="KW-1185">Reference proteome</keyword>
<comment type="similarity">
    <text evidence="8">Belongs to the 4Fe4S bacterial-type ferredoxin family. RnfC subfamily.</text>
</comment>
<feature type="domain" description="4Fe-4S ferredoxin-type" evidence="9">
    <location>
        <begin position="372"/>
        <end position="399"/>
    </location>
</feature>
<dbReference type="Gene3D" id="3.40.50.11540">
    <property type="entry name" value="NADH-ubiquinone oxidoreductase 51kDa subunit"/>
    <property type="match status" value="1"/>
</dbReference>